<dbReference type="Gene3D" id="1.10.10.2910">
    <property type="match status" value="1"/>
</dbReference>
<dbReference type="EMBL" id="CP032549">
    <property type="protein sequence ID" value="QIV86399.1"/>
    <property type="molecule type" value="Genomic_DNA"/>
</dbReference>
<protein>
    <submittedName>
        <fullName evidence="2">ImmA/IrrE family metallo-endopeptidase</fullName>
    </submittedName>
</protein>
<dbReference type="PANTHER" id="PTHR43236">
    <property type="entry name" value="ANTITOXIN HIGA1"/>
    <property type="match status" value="1"/>
</dbReference>
<accession>A0A6H0SIZ2</accession>
<dbReference type="InterPro" id="IPR010359">
    <property type="entry name" value="IrrE_HExxH"/>
</dbReference>
<sequence length="389" mass="42330">MKHPIFTLCRSIGALCHRPLVCGLGRCRSPLEDGRKLMTLEPTRIRLARERAALSRSALAASLGICERELAQAPERLDNDLADALGCTPRFFHLPAANGIDTERIFFRSPRRTSTAQKRAAAAVGRTGVELYRLITQNFALPATGVPDLSGYSPVDAAVQLRLDWGLGCGALPDVLHLLESHGVRVLSLPPELDAVKTFSFWEDSQAYIFLASGSAKARRFALAHELGHLLLHSSLGAGSEQVAAAELEADQFAAQLLLPALSLQMRISDSLQIPQLLTLEEHFGVPAAVILAHSRASGLLGEKTYCWLSQEIALEAPAPVQPVTSRVFSLVFPSLQLEHRASTSVIARELGLREEHIHELTFGQAFVVLAGQNEQEPGEIHRGHLRAL</sequence>
<evidence type="ECO:0000313" key="2">
    <source>
        <dbReference type="EMBL" id="QIV86399.1"/>
    </source>
</evidence>
<dbReference type="InterPro" id="IPR052345">
    <property type="entry name" value="Rad_response_metalloprotease"/>
</dbReference>
<gene>
    <name evidence="2" type="ORF">D3791_04235</name>
</gene>
<dbReference type="PANTHER" id="PTHR43236:SF1">
    <property type="entry name" value="BLL7220 PROTEIN"/>
    <property type="match status" value="1"/>
</dbReference>
<reference evidence="2 3" key="1">
    <citation type="submission" date="2018-09" db="EMBL/GenBank/DDBJ databases">
        <title>Glutamicibacter mishrai S5-52T (LMG 29155T = KCTC 39846T).</title>
        <authorList>
            <person name="Das S.K."/>
        </authorList>
    </citation>
    <scope>NUCLEOTIDE SEQUENCE [LARGE SCALE GENOMIC DNA]</scope>
    <source>
        <strain evidence="2 3">S5-52</strain>
    </source>
</reference>
<name>A0A6H0SIZ2_9MICC</name>
<feature type="domain" description="IrrE N-terminal-like" evidence="1">
    <location>
        <begin position="180"/>
        <end position="291"/>
    </location>
</feature>
<dbReference type="AlphaFoldDB" id="A0A6H0SIZ2"/>
<keyword evidence="3" id="KW-1185">Reference proteome</keyword>
<dbReference type="Pfam" id="PF06114">
    <property type="entry name" value="Peptidase_M78"/>
    <property type="match status" value="1"/>
</dbReference>
<evidence type="ECO:0000313" key="3">
    <source>
        <dbReference type="Proteomes" id="UP000502331"/>
    </source>
</evidence>
<proteinExistence type="predicted"/>
<organism evidence="2 3">
    <name type="scientific">Glutamicibacter mishrai</name>
    <dbReference type="NCBI Taxonomy" id="1775880"/>
    <lineage>
        <taxon>Bacteria</taxon>
        <taxon>Bacillati</taxon>
        <taxon>Actinomycetota</taxon>
        <taxon>Actinomycetes</taxon>
        <taxon>Micrococcales</taxon>
        <taxon>Micrococcaceae</taxon>
        <taxon>Glutamicibacter</taxon>
    </lineage>
</organism>
<dbReference type="Proteomes" id="UP000502331">
    <property type="component" value="Chromosome"/>
</dbReference>
<evidence type="ECO:0000259" key="1">
    <source>
        <dbReference type="Pfam" id="PF06114"/>
    </source>
</evidence>